<feature type="active site" description="Charge relay system" evidence="10 11">
    <location>
        <position position="185"/>
    </location>
</feature>
<dbReference type="InterPro" id="IPR045051">
    <property type="entry name" value="SBT"/>
</dbReference>
<evidence type="ECO:0000256" key="5">
    <source>
        <dbReference type="ARBA" id="ARBA00022525"/>
    </source>
</evidence>
<dbReference type="PROSITE" id="PS51892">
    <property type="entry name" value="SUBTILASE"/>
    <property type="match status" value="1"/>
</dbReference>
<dbReference type="PRINTS" id="PR00723">
    <property type="entry name" value="SUBTILISIN"/>
</dbReference>
<dbReference type="PANTHER" id="PTHR10795">
    <property type="entry name" value="PROPROTEIN CONVERTASE SUBTILISIN/KEXIN"/>
    <property type="match status" value="1"/>
</dbReference>
<organism evidence="16 17">
    <name type="scientific">Malus domestica</name>
    <name type="common">Apple</name>
    <name type="synonym">Pyrus malus</name>
    <dbReference type="NCBI Taxonomy" id="3750"/>
    <lineage>
        <taxon>Eukaryota</taxon>
        <taxon>Viridiplantae</taxon>
        <taxon>Streptophyta</taxon>
        <taxon>Embryophyta</taxon>
        <taxon>Tracheophyta</taxon>
        <taxon>Spermatophyta</taxon>
        <taxon>Magnoliopsida</taxon>
        <taxon>eudicotyledons</taxon>
        <taxon>Gunneridae</taxon>
        <taxon>Pentapetalae</taxon>
        <taxon>rosids</taxon>
        <taxon>fabids</taxon>
        <taxon>Rosales</taxon>
        <taxon>Rosaceae</taxon>
        <taxon>Amygdaloideae</taxon>
        <taxon>Maleae</taxon>
        <taxon>Malus</taxon>
    </lineage>
</organism>
<dbReference type="EMBL" id="RDQH01000333">
    <property type="protein sequence ID" value="RXH93775.1"/>
    <property type="molecule type" value="Genomic_DNA"/>
</dbReference>
<feature type="domain" description="Inhibitor I9" evidence="14">
    <location>
        <begin position="70"/>
        <end position="152"/>
    </location>
</feature>
<dbReference type="Pfam" id="PF17766">
    <property type="entry name" value="fn3_6"/>
    <property type="match status" value="1"/>
</dbReference>
<feature type="compositionally biased region" description="Polar residues" evidence="12">
    <location>
        <begin position="242"/>
        <end position="252"/>
    </location>
</feature>
<dbReference type="GO" id="GO:0009609">
    <property type="term" value="P:response to symbiotic bacterium"/>
    <property type="evidence" value="ECO:0007669"/>
    <property type="project" value="UniProtKB-ARBA"/>
</dbReference>
<name>A0A498JFZ6_MALDO</name>
<dbReference type="InterPro" id="IPR037045">
    <property type="entry name" value="S8pro/Inhibitor_I9_sf"/>
</dbReference>
<keyword evidence="5" id="KW-0964">Secreted</keyword>
<dbReference type="InterPro" id="IPR023828">
    <property type="entry name" value="Peptidase_S8_Ser-AS"/>
</dbReference>
<protein>
    <submittedName>
        <fullName evidence="16">Uncharacterized protein</fullName>
    </submittedName>
</protein>
<dbReference type="GO" id="GO:0006508">
    <property type="term" value="P:proteolysis"/>
    <property type="evidence" value="ECO:0007669"/>
    <property type="project" value="UniProtKB-KW"/>
</dbReference>
<evidence type="ECO:0000256" key="11">
    <source>
        <dbReference type="PROSITE-ProRule" id="PRU01240"/>
    </source>
</evidence>
<feature type="domain" description="Subtilisin-like protease fibronectin type-III" evidence="15">
    <location>
        <begin position="710"/>
        <end position="807"/>
    </location>
</feature>
<feature type="active site" description="Charge relay system" evidence="10 11">
    <location>
        <position position="258"/>
    </location>
</feature>
<evidence type="ECO:0000256" key="8">
    <source>
        <dbReference type="ARBA" id="ARBA00022801"/>
    </source>
</evidence>
<keyword evidence="9 11" id="KW-0720">Serine protease</keyword>
<dbReference type="InterPro" id="IPR015500">
    <property type="entry name" value="Peptidase_S8_subtilisin-rel"/>
</dbReference>
<comment type="similarity">
    <text evidence="3 11">Belongs to the peptidase S8 family.</text>
</comment>
<dbReference type="Gene3D" id="3.40.50.200">
    <property type="entry name" value="Peptidase S8/S53 domain"/>
    <property type="match status" value="1"/>
</dbReference>
<dbReference type="FunFam" id="3.50.30.30:FF:000005">
    <property type="entry name" value="subtilisin-like protease SBT1.5"/>
    <property type="match status" value="1"/>
</dbReference>
<comment type="caution">
    <text evidence="16">The sequence shown here is derived from an EMBL/GenBank/DDBJ whole genome shotgun (WGS) entry which is preliminary data.</text>
</comment>
<dbReference type="InterPro" id="IPR034197">
    <property type="entry name" value="Peptidases_S8_3"/>
</dbReference>
<comment type="subcellular location">
    <subcellularLocation>
        <location evidence="2">Secreted</location>
        <location evidence="2">Extracellular space</location>
        <location evidence="2">Apoplast</location>
    </subcellularLocation>
</comment>
<dbReference type="Gene3D" id="2.60.40.2310">
    <property type="match status" value="1"/>
</dbReference>
<dbReference type="PROSITE" id="PS00138">
    <property type="entry name" value="SUBTILASE_SER"/>
    <property type="match status" value="1"/>
</dbReference>
<dbReference type="AlphaFoldDB" id="A0A498JFZ6"/>
<proteinExistence type="inferred from homology"/>
<dbReference type="Pfam" id="PF05922">
    <property type="entry name" value="Inhibitor_I9"/>
    <property type="match status" value="1"/>
</dbReference>
<dbReference type="InterPro" id="IPR036852">
    <property type="entry name" value="Peptidase_S8/S53_dom_sf"/>
</dbReference>
<dbReference type="InterPro" id="IPR041469">
    <property type="entry name" value="Subtilisin-like_FN3"/>
</dbReference>
<dbReference type="SUPFAM" id="SSF52743">
    <property type="entry name" value="Subtilisin-like"/>
    <property type="match status" value="1"/>
</dbReference>
<feature type="region of interest" description="Disordered" evidence="12">
    <location>
        <begin position="242"/>
        <end position="261"/>
    </location>
</feature>
<dbReference type="CDD" id="cd02120">
    <property type="entry name" value="PA_subtilisin_like"/>
    <property type="match status" value="1"/>
</dbReference>
<reference evidence="16 17" key="1">
    <citation type="submission" date="2018-10" db="EMBL/GenBank/DDBJ databases">
        <title>A high-quality apple genome assembly.</title>
        <authorList>
            <person name="Hu J."/>
        </authorList>
    </citation>
    <scope>NUCLEOTIDE SEQUENCE [LARGE SCALE GENOMIC DNA]</scope>
    <source>
        <strain evidence="17">cv. HFTH1</strain>
        <tissue evidence="16">Young leaf</tissue>
    </source>
</reference>
<dbReference type="CDD" id="cd04852">
    <property type="entry name" value="Peptidases_S8_3"/>
    <property type="match status" value="1"/>
</dbReference>
<evidence type="ECO:0000259" key="15">
    <source>
        <dbReference type="Pfam" id="PF17766"/>
    </source>
</evidence>
<keyword evidence="7" id="KW-0732">Signal</keyword>
<evidence type="ECO:0000256" key="9">
    <source>
        <dbReference type="ARBA" id="ARBA00022825"/>
    </source>
</evidence>
<evidence type="ECO:0000256" key="7">
    <source>
        <dbReference type="ARBA" id="ARBA00022729"/>
    </source>
</evidence>
<dbReference type="GO" id="GO:0048046">
    <property type="term" value="C:apoplast"/>
    <property type="evidence" value="ECO:0007669"/>
    <property type="project" value="UniProtKB-SubCell"/>
</dbReference>
<evidence type="ECO:0000256" key="6">
    <source>
        <dbReference type="ARBA" id="ARBA00022670"/>
    </source>
</evidence>
<feature type="domain" description="Peptidase S8/S53" evidence="13">
    <location>
        <begin position="177"/>
        <end position="639"/>
    </location>
</feature>
<dbReference type="Gene3D" id="3.50.30.30">
    <property type="match status" value="1"/>
</dbReference>
<keyword evidence="8 11" id="KW-0378">Hydrolase</keyword>
<dbReference type="FunFam" id="3.40.50.200:FF:000006">
    <property type="entry name" value="Subtilisin-like protease SBT1.5"/>
    <property type="match status" value="1"/>
</dbReference>
<feature type="active site" description="Charge relay system" evidence="10 11">
    <location>
        <position position="595"/>
    </location>
</feature>
<evidence type="ECO:0000259" key="14">
    <source>
        <dbReference type="Pfam" id="PF05922"/>
    </source>
</evidence>
<accession>A0A498JFZ6</accession>
<dbReference type="InterPro" id="IPR010259">
    <property type="entry name" value="S8pro/Inhibitor_I9"/>
</dbReference>
<evidence type="ECO:0000256" key="3">
    <source>
        <dbReference type="ARBA" id="ARBA00011073"/>
    </source>
</evidence>
<keyword evidence="6 11" id="KW-0645">Protease</keyword>
<gene>
    <name evidence="16" type="ORF">DVH24_015842</name>
</gene>
<evidence type="ECO:0000256" key="12">
    <source>
        <dbReference type="SAM" id="MobiDB-lite"/>
    </source>
</evidence>
<dbReference type="GO" id="GO:0009610">
    <property type="term" value="P:response to symbiotic fungus"/>
    <property type="evidence" value="ECO:0007669"/>
    <property type="project" value="UniProtKB-ARBA"/>
</dbReference>
<dbReference type="Proteomes" id="UP000290289">
    <property type="component" value="Chromosome 7"/>
</dbReference>
<dbReference type="Pfam" id="PF00082">
    <property type="entry name" value="Peptidase_S8"/>
    <property type="match status" value="1"/>
</dbReference>
<dbReference type="InterPro" id="IPR000209">
    <property type="entry name" value="Peptidase_S8/S53_dom"/>
</dbReference>
<comment type="function">
    <text evidence="1">Required for arbuscular mycorrhiza (AM) development during AM symbiosis with AM fungi (e.g. Glomeromycota intraradices).</text>
</comment>
<evidence type="ECO:0000256" key="1">
    <source>
        <dbReference type="ARBA" id="ARBA00002076"/>
    </source>
</evidence>
<evidence type="ECO:0000313" key="16">
    <source>
        <dbReference type="EMBL" id="RXH93775.1"/>
    </source>
</evidence>
<evidence type="ECO:0000313" key="17">
    <source>
        <dbReference type="Proteomes" id="UP000290289"/>
    </source>
</evidence>
<evidence type="ECO:0000259" key="13">
    <source>
        <dbReference type="Pfam" id="PF00082"/>
    </source>
</evidence>
<dbReference type="GO" id="GO:0004252">
    <property type="term" value="F:serine-type endopeptidase activity"/>
    <property type="evidence" value="ECO:0007669"/>
    <property type="project" value="UniProtKB-UniRule"/>
</dbReference>
<evidence type="ECO:0000256" key="2">
    <source>
        <dbReference type="ARBA" id="ARBA00004271"/>
    </source>
</evidence>
<dbReference type="Gene3D" id="3.30.70.80">
    <property type="entry name" value="Peptidase S8 propeptide/proteinase inhibitor I9"/>
    <property type="match status" value="1"/>
</dbReference>
<keyword evidence="4" id="KW-0052">Apoplast</keyword>
<keyword evidence="17" id="KW-1185">Reference proteome</keyword>
<sequence length="810" mass="87518">MLCSWLKLLDESIKKLSLHTEPTKSLSVTDSAASMANALILLLLPFLSLPCFLLSLSGATTTSTQIPKHHVVYMGSSFSNGNGRDNGADESAYLQMLSSIIPSHEIERISVIHKYNHAFRGFSAMLTETEASTLSGNDGIVSIFPDSILQLHTTRSWDFLDPKSVRAWKNEYLRPSSDVIIGMIDTGIWPESPSFSDKGISAVPSRWKGVCMEGSDFKKSNCNRKLIGARYYNVSLTTNGNQSHLASTNGSPRDSVGHGTHTTSIAAGVQVPNASYYGLAQGIARGGSPSARIACYKACSDVGCSGATILKAIDDAVRDGVDVISISIGMSSLFQPDYLNDPIAIGAFHAEQMGVMVICSAGNDGPDPYTIVNTAPWIFTVAASNIDRDFQSNIVLGNGRTFTGSAINFSNLTHSKTYPLVFGKDAAGIYTPVSEARNCYPGSLDQKKVVGKIVVCVDDDPAVSRRIKKLVVADTKAKGLILIDEAEKGVPFDSGIFPFTEVGNTAGFQILEYINSTKNPTATILPTVVVPQYRPAPAVAFFSSRGPAELTENILKPDIMAPGVAILAAIAPRNEKGTVPNGKKPSKFSIKSGTSMACPHVTGAAAFIKSVHHRWTTSMIKSALMTTATVYNNMKKPLTNSSNHFANPHEVGVGEINPLKALNPGLVFETTTENYLEFLCYYGYPEKNIRFMSNTKFNCPKISTEELISNINYPSISISKLSRRQPAKAIERTVTNVGARNSTYIAKVQAPVGLKVKVLPEKLVFSEGVRRVSFQVSFYGKKATSGYNFGSIIWFDGQHSVRTVFSVNVE</sequence>
<evidence type="ECO:0000256" key="4">
    <source>
        <dbReference type="ARBA" id="ARBA00022523"/>
    </source>
</evidence>
<evidence type="ECO:0000256" key="10">
    <source>
        <dbReference type="PIRSR" id="PIRSR615500-1"/>
    </source>
</evidence>